<comment type="caution">
    <text evidence="1">The sequence shown here is derived from an EMBL/GenBank/DDBJ whole genome shotgun (WGS) entry which is preliminary data.</text>
</comment>
<evidence type="ECO:0000313" key="1">
    <source>
        <dbReference type="EMBL" id="MDQ0426309.1"/>
    </source>
</evidence>
<accession>A0ABU0GMZ0</accession>
<organism evidence="1 2">
    <name type="scientific">Cellulomonas iranensis</name>
    <dbReference type="NCBI Taxonomy" id="76862"/>
    <lineage>
        <taxon>Bacteria</taxon>
        <taxon>Bacillati</taxon>
        <taxon>Actinomycetota</taxon>
        <taxon>Actinomycetes</taxon>
        <taxon>Micrococcales</taxon>
        <taxon>Cellulomonadaceae</taxon>
        <taxon>Cellulomonas</taxon>
    </lineage>
</organism>
<name>A0ABU0GMZ0_9CELL</name>
<proteinExistence type="predicted"/>
<protein>
    <submittedName>
        <fullName evidence="1">Uncharacterized protein</fullName>
    </submittedName>
</protein>
<evidence type="ECO:0000313" key="2">
    <source>
        <dbReference type="Proteomes" id="UP001240250"/>
    </source>
</evidence>
<sequence length="257" mass="26389">MTILALAPAHRLPSGTVVAEPDAESVVAALLALDPEAPVLVVADSTAGRDAARAARLVLGQERVGVLAHEVPPTAFFVAVAALQMLPDIALGLAPSVLEGLGEGVRTVALVSSVAALERPRPSVALDLASRLPGSVFRVDWTAQTISRDQALDLPAGVATIATASERPVVAAGLPQPAQAHVDLATDGAFWGAKRWYEATVVVRALEETVEERLSPSFVAAVPRCASCARLATGPSCLFCQIPVPDGTVSVPTGGHV</sequence>
<keyword evidence="2" id="KW-1185">Reference proteome</keyword>
<reference evidence="1 2" key="1">
    <citation type="submission" date="2023-07" db="EMBL/GenBank/DDBJ databases">
        <title>Sequencing the genomes of 1000 actinobacteria strains.</title>
        <authorList>
            <person name="Klenk H.-P."/>
        </authorList>
    </citation>
    <scope>NUCLEOTIDE SEQUENCE [LARGE SCALE GENOMIC DNA]</scope>
    <source>
        <strain evidence="1 2">DSM 14785</strain>
    </source>
</reference>
<dbReference type="Proteomes" id="UP001240250">
    <property type="component" value="Unassembled WGS sequence"/>
</dbReference>
<dbReference type="EMBL" id="JAUSVM010000001">
    <property type="protein sequence ID" value="MDQ0426309.1"/>
    <property type="molecule type" value="Genomic_DNA"/>
</dbReference>
<gene>
    <name evidence="1" type="ORF">JO380_002690</name>
</gene>
<dbReference type="RefSeq" id="WP_070318456.1">
    <property type="nucleotide sequence ID" value="NZ_JAUSVM010000001.1"/>
</dbReference>